<proteinExistence type="predicted"/>
<keyword evidence="3" id="KW-1185">Reference proteome</keyword>
<evidence type="ECO:0000313" key="3">
    <source>
        <dbReference type="Proteomes" id="UP001500390"/>
    </source>
</evidence>
<dbReference type="Pfam" id="PF01527">
    <property type="entry name" value="HTH_Tnp_1"/>
    <property type="match status" value="1"/>
</dbReference>
<dbReference type="Gene3D" id="1.10.10.10">
    <property type="entry name" value="Winged helix-like DNA-binding domain superfamily/Winged helix DNA-binding domain"/>
    <property type="match status" value="1"/>
</dbReference>
<organism evidence="2 3">
    <name type="scientific">Ornithinibacter aureus</name>
    <dbReference type="NCBI Taxonomy" id="622664"/>
    <lineage>
        <taxon>Bacteria</taxon>
        <taxon>Bacillati</taxon>
        <taxon>Actinomycetota</taxon>
        <taxon>Actinomycetes</taxon>
        <taxon>Micrococcales</taxon>
        <taxon>Intrasporangiaceae</taxon>
        <taxon>Ornithinibacter</taxon>
    </lineage>
</organism>
<evidence type="ECO:0000313" key="2">
    <source>
        <dbReference type="EMBL" id="GAA4387329.1"/>
    </source>
</evidence>
<evidence type="ECO:0000256" key="1">
    <source>
        <dbReference type="SAM" id="Coils"/>
    </source>
</evidence>
<keyword evidence="1" id="KW-0175">Coiled coil</keyword>
<evidence type="ECO:0008006" key="4">
    <source>
        <dbReference type="Google" id="ProtNLM"/>
    </source>
</evidence>
<dbReference type="InterPro" id="IPR002514">
    <property type="entry name" value="Transposase_8"/>
</dbReference>
<protein>
    <recommendedName>
        <fullName evidence="4">Transposase</fullName>
    </recommendedName>
</protein>
<dbReference type="SUPFAM" id="SSF46689">
    <property type="entry name" value="Homeodomain-like"/>
    <property type="match status" value="1"/>
</dbReference>
<dbReference type="InterPro" id="IPR009057">
    <property type="entry name" value="Homeodomain-like_sf"/>
</dbReference>
<dbReference type="EMBL" id="BAABFX010000007">
    <property type="protein sequence ID" value="GAA4387329.1"/>
    <property type="molecule type" value="Genomic_DNA"/>
</dbReference>
<dbReference type="Proteomes" id="UP001500390">
    <property type="component" value="Unassembled WGS sequence"/>
</dbReference>
<sequence length="113" mass="12586">MAAPKKYGEELRERATRMAVELRQDPATRSGAISRAAGQLEMHPETLRNWVRQAEIDGGTRPGTTTSDAERLAELERENRELRRANHILRTASAYVGDRCQAGVGASRLRRAS</sequence>
<name>A0ABP8JA69_9MICO</name>
<feature type="coiled-coil region" evidence="1">
    <location>
        <begin position="65"/>
        <end position="92"/>
    </location>
</feature>
<gene>
    <name evidence="2" type="ORF">GCM10023153_01650</name>
</gene>
<comment type="caution">
    <text evidence="2">The sequence shown here is derived from an EMBL/GenBank/DDBJ whole genome shotgun (WGS) entry which is preliminary data.</text>
</comment>
<dbReference type="InterPro" id="IPR036388">
    <property type="entry name" value="WH-like_DNA-bd_sf"/>
</dbReference>
<accession>A0ABP8JA69</accession>
<reference evidence="3" key="1">
    <citation type="journal article" date="2019" name="Int. J. Syst. Evol. Microbiol.">
        <title>The Global Catalogue of Microorganisms (GCM) 10K type strain sequencing project: providing services to taxonomists for standard genome sequencing and annotation.</title>
        <authorList>
            <consortium name="The Broad Institute Genomics Platform"/>
            <consortium name="The Broad Institute Genome Sequencing Center for Infectious Disease"/>
            <person name="Wu L."/>
            <person name="Ma J."/>
        </authorList>
    </citation>
    <scope>NUCLEOTIDE SEQUENCE [LARGE SCALE GENOMIC DNA]</scope>
    <source>
        <strain evidence="3">JCM 17738</strain>
    </source>
</reference>